<dbReference type="Proteomes" id="UP000293854">
    <property type="component" value="Unassembled WGS sequence"/>
</dbReference>
<comment type="caution">
    <text evidence="1">The sequence shown here is derived from an EMBL/GenBank/DDBJ whole genome shotgun (WGS) entry which is preliminary data.</text>
</comment>
<protein>
    <submittedName>
        <fullName evidence="1">Pathogenicity island protein</fullName>
    </submittedName>
</protein>
<dbReference type="AlphaFoldDB" id="A0A4Q7CQA4"/>
<organism evidence="1 2">
    <name type="scientific">Staphylococcus condimenti</name>
    <dbReference type="NCBI Taxonomy" id="70255"/>
    <lineage>
        <taxon>Bacteria</taxon>
        <taxon>Bacillati</taxon>
        <taxon>Bacillota</taxon>
        <taxon>Bacilli</taxon>
        <taxon>Bacillales</taxon>
        <taxon>Staphylococcaceae</taxon>
        <taxon>Staphylococcus</taxon>
    </lineage>
</organism>
<dbReference type="EMBL" id="RQTE01000011">
    <property type="protein sequence ID" value="RZI04751.1"/>
    <property type="molecule type" value="Genomic_DNA"/>
</dbReference>
<name>A0A4Q7CQA4_9STAP</name>
<reference evidence="1 2" key="1">
    <citation type="submission" date="2018-11" db="EMBL/GenBank/DDBJ databases">
        <title>Genomic profiling of Staphylococcus species from a Poultry farm system in KwaZulu-Natal, South Africa.</title>
        <authorList>
            <person name="Amoako D.G."/>
            <person name="Somboro A.M."/>
            <person name="Abia A.L.K."/>
            <person name="Bester L.A."/>
            <person name="Essack S.Y."/>
        </authorList>
    </citation>
    <scope>NUCLEOTIDE SEQUENCE [LARGE SCALE GENOMIC DNA]</scope>
    <source>
        <strain evidence="1 2">SA11</strain>
    </source>
</reference>
<evidence type="ECO:0000313" key="2">
    <source>
        <dbReference type="Proteomes" id="UP000293854"/>
    </source>
</evidence>
<proteinExistence type="predicted"/>
<gene>
    <name evidence="1" type="ORF">EIG99_00585</name>
</gene>
<accession>A0A4Q7CQA4</accession>
<sequence>MQAVNEEYNLDEQAERIGLIVGISEEIYFCSISHVSQLYVEYINDEWVAWRESFVPNSKKRTSYKVIAQGNFELVLARVKNYLSFIRRNKKS</sequence>
<dbReference type="RefSeq" id="WP_130135222.1">
    <property type="nucleotide sequence ID" value="NZ_RQTE01000011.1"/>
</dbReference>
<evidence type="ECO:0000313" key="1">
    <source>
        <dbReference type="EMBL" id="RZI04751.1"/>
    </source>
</evidence>